<dbReference type="EMBL" id="FNGS01000011">
    <property type="protein sequence ID" value="SDM99217.1"/>
    <property type="molecule type" value="Genomic_DNA"/>
</dbReference>
<dbReference type="InterPro" id="IPR047111">
    <property type="entry name" value="YbaP-like"/>
</dbReference>
<dbReference type="AlphaFoldDB" id="A0A1G9XQZ8"/>
<evidence type="ECO:0000313" key="2">
    <source>
        <dbReference type="Proteomes" id="UP000198901"/>
    </source>
</evidence>
<dbReference type="PANTHER" id="PTHR40590:SF1">
    <property type="entry name" value="CYTOPLASMIC PROTEIN"/>
    <property type="match status" value="1"/>
</dbReference>
<dbReference type="STRING" id="563176.SAMN04488090_4721"/>
<organism evidence="1 2">
    <name type="scientific">Siphonobacter aquaeclarae</name>
    <dbReference type="NCBI Taxonomy" id="563176"/>
    <lineage>
        <taxon>Bacteria</taxon>
        <taxon>Pseudomonadati</taxon>
        <taxon>Bacteroidota</taxon>
        <taxon>Cytophagia</taxon>
        <taxon>Cytophagales</taxon>
        <taxon>Cytophagaceae</taxon>
        <taxon>Siphonobacter</taxon>
    </lineage>
</organism>
<evidence type="ECO:0008006" key="3">
    <source>
        <dbReference type="Google" id="ProtNLM"/>
    </source>
</evidence>
<dbReference type="RefSeq" id="WP_093208497.1">
    <property type="nucleotide sequence ID" value="NZ_FNGS01000011.1"/>
</dbReference>
<dbReference type="CDD" id="cd14789">
    <property type="entry name" value="Tiki"/>
    <property type="match status" value="1"/>
</dbReference>
<dbReference type="Proteomes" id="UP000198901">
    <property type="component" value="Unassembled WGS sequence"/>
</dbReference>
<reference evidence="1 2" key="1">
    <citation type="submission" date="2016-10" db="EMBL/GenBank/DDBJ databases">
        <authorList>
            <person name="de Groot N.N."/>
        </authorList>
    </citation>
    <scope>NUCLEOTIDE SEQUENCE [LARGE SCALE GENOMIC DNA]</scope>
    <source>
        <strain evidence="1 2">DSM 21668</strain>
    </source>
</reference>
<evidence type="ECO:0000313" key="1">
    <source>
        <dbReference type="EMBL" id="SDM99217.1"/>
    </source>
</evidence>
<sequence>MKNAIAFFTICICLIAGNGNAKEKPQSLLWKITGKGLTTPSYLFGTIHMICEDNYLFREKVTRAFDESEKLYFEINYDDPAEIAEMQKGMTSTGSWTNNLSPEKKARLEDALKKYYGMTIQQADKLSPSMMISYLSYKSVGCTKFRSYEMELSKLAKSRNKPMGGLEKVAAQMDAIRQSYTPDDLVSQLSLTPEYTSLIAEAQKAYKAEELDKVGELLNDSRFMNPEIRKVSLDGRNQNWADRIPALMQQNTSFFAVGAAHLSGKKGLIQLLRKKGYTVTPVLE</sequence>
<dbReference type="Pfam" id="PF01963">
    <property type="entry name" value="TraB_PrgY_gumN"/>
    <property type="match status" value="1"/>
</dbReference>
<accession>A0A1G9XQZ8</accession>
<keyword evidence="2" id="KW-1185">Reference proteome</keyword>
<dbReference type="OrthoDB" id="9798714at2"/>
<gene>
    <name evidence="1" type="ORF">SAMN04488090_4721</name>
</gene>
<dbReference type="PANTHER" id="PTHR40590">
    <property type="entry name" value="CYTOPLASMIC PROTEIN-RELATED"/>
    <property type="match status" value="1"/>
</dbReference>
<name>A0A1G9XQZ8_9BACT</name>
<protein>
    <recommendedName>
        <fullName evidence="3">TraB family protein</fullName>
    </recommendedName>
</protein>
<dbReference type="InterPro" id="IPR002816">
    <property type="entry name" value="TraB/PrgY/GumN_fam"/>
</dbReference>
<proteinExistence type="predicted"/>